<dbReference type="EMBL" id="KV958016">
    <property type="protein sequence ID" value="PIO24352.1"/>
    <property type="molecule type" value="Genomic_DNA"/>
</dbReference>
<proteinExistence type="predicted"/>
<organism evidence="1 2">
    <name type="scientific">Aquarana catesbeiana</name>
    <name type="common">American bullfrog</name>
    <name type="synonym">Rana catesbeiana</name>
    <dbReference type="NCBI Taxonomy" id="8400"/>
    <lineage>
        <taxon>Eukaryota</taxon>
        <taxon>Metazoa</taxon>
        <taxon>Chordata</taxon>
        <taxon>Craniata</taxon>
        <taxon>Vertebrata</taxon>
        <taxon>Euteleostomi</taxon>
        <taxon>Amphibia</taxon>
        <taxon>Batrachia</taxon>
        <taxon>Anura</taxon>
        <taxon>Neobatrachia</taxon>
        <taxon>Ranoidea</taxon>
        <taxon>Ranidae</taxon>
        <taxon>Aquarana</taxon>
    </lineage>
</organism>
<keyword evidence="2" id="KW-1185">Reference proteome</keyword>
<evidence type="ECO:0000313" key="1">
    <source>
        <dbReference type="EMBL" id="PIO24352.1"/>
    </source>
</evidence>
<sequence>MIFIHVNIHPSLRMIRHPSGLHRGESLLGAPLLPSSLS</sequence>
<protein>
    <submittedName>
        <fullName evidence="1">Uncharacterized protein</fullName>
    </submittedName>
</protein>
<evidence type="ECO:0000313" key="2">
    <source>
        <dbReference type="Proteomes" id="UP000228934"/>
    </source>
</evidence>
<gene>
    <name evidence="1" type="ORF">AB205_0132010</name>
</gene>
<dbReference type="Proteomes" id="UP000228934">
    <property type="component" value="Unassembled WGS sequence"/>
</dbReference>
<reference evidence="2" key="1">
    <citation type="journal article" date="2017" name="Nat. Commun.">
        <title>The North American bullfrog draft genome provides insight into hormonal regulation of long noncoding RNA.</title>
        <authorList>
            <person name="Hammond S.A."/>
            <person name="Warren R.L."/>
            <person name="Vandervalk B.P."/>
            <person name="Kucuk E."/>
            <person name="Khan H."/>
            <person name="Gibb E.A."/>
            <person name="Pandoh P."/>
            <person name="Kirk H."/>
            <person name="Zhao Y."/>
            <person name="Jones M."/>
            <person name="Mungall A.J."/>
            <person name="Coope R."/>
            <person name="Pleasance S."/>
            <person name="Moore R.A."/>
            <person name="Holt R.A."/>
            <person name="Round J.M."/>
            <person name="Ohora S."/>
            <person name="Walle B.V."/>
            <person name="Veldhoen N."/>
            <person name="Helbing C.C."/>
            <person name="Birol I."/>
        </authorList>
    </citation>
    <scope>NUCLEOTIDE SEQUENCE [LARGE SCALE GENOMIC DNA]</scope>
</reference>
<dbReference type="AlphaFoldDB" id="A0A2G9R8Z0"/>
<name>A0A2G9R8Z0_AQUCT</name>
<accession>A0A2G9R8Z0</accession>